<protein>
    <submittedName>
        <fullName evidence="1">Uncharacterized protein</fullName>
    </submittedName>
</protein>
<keyword evidence="2" id="KW-1185">Reference proteome</keyword>
<evidence type="ECO:0000313" key="1">
    <source>
        <dbReference type="EMBL" id="CCX07664.1"/>
    </source>
</evidence>
<evidence type="ECO:0000313" key="2">
    <source>
        <dbReference type="Proteomes" id="UP000018144"/>
    </source>
</evidence>
<dbReference type="Proteomes" id="UP000018144">
    <property type="component" value="Unassembled WGS sequence"/>
</dbReference>
<sequence length="41" mass="4747">MFFDDAQLIAGPRVDEECFYSFLQRGSRHSFVKLSPVNNPQ</sequence>
<accession>U4KZM1</accession>
<proteinExistence type="predicted"/>
<dbReference type="EMBL" id="HF935360">
    <property type="protein sequence ID" value="CCX07664.1"/>
    <property type="molecule type" value="Genomic_DNA"/>
</dbReference>
<reference evidence="1 2" key="1">
    <citation type="journal article" date="2013" name="PLoS Genet.">
        <title>The genome and development-dependent transcriptomes of Pyronema confluens: a window into fungal evolution.</title>
        <authorList>
            <person name="Traeger S."/>
            <person name="Altegoer F."/>
            <person name="Freitag M."/>
            <person name="Gabaldon T."/>
            <person name="Kempken F."/>
            <person name="Kumar A."/>
            <person name="Marcet-Houben M."/>
            <person name="Poggeler S."/>
            <person name="Stajich J.E."/>
            <person name="Nowrousian M."/>
        </authorList>
    </citation>
    <scope>NUCLEOTIDE SEQUENCE [LARGE SCALE GENOMIC DNA]</scope>
    <source>
        <strain evidence="2">CBS 100304</strain>
        <tissue evidence="1">Vegetative mycelium</tissue>
    </source>
</reference>
<organism evidence="1 2">
    <name type="scientific">Pyronema omphalodes (strain CBS 100304)</name>
    <name type="common">Pyronema confluens</name>
    <dbReference type="NCBI Taxonomy" id="1076935"/>
    <lineage>
        <taxon>Eukaryota</taxon>
        <taxon>Fungi</taxon>
        <taxon>Dikarya</taxon>
        <taxon>Ascomycota</taxon>
        <taxon>Pezizomycotina</taxon>
        <taxon>Pezizomycetes</taxon>
        <taxon>Pezizales</taxon>
        <taxon>Pyronemataceae</taxon>
        <taxon>Pyronema</taxon>
    </lineage>
</organism>
<gene>
    <name evidence="1" type="ORF">PCON_07253</name>
</gene>
<name>U4KZM1_PYROM</name>
<dbReference type="AlphaFoldDB" id="U4KZM1"/>